<proteinExistence type="predicted"/>
<dbReference type="Pfam" id="PF24476">
    <property type="entry name" value="DUF7580"/>
    <property type="match status" value="1"/>
</dbReference>
<dbReference type="InterPro" id="IPR056002">
    <property type="entry name" value="DUF7580"/>
</dbReference>
<evidence type="ECO:0000313" key="3">
    <source>
        <dbReference type="Proteomes" id="UP001610334"/>
    </source>
</evidence>
<evidence type="ECO:0000259" key="1">
    <source>
        <dbReference type="Pfam" id="PF24476"/>
    </source>
</evidence>
<dbReference type="PANTHER" id="PTHR35186:SF4">
    <property type="entry name" value="PRION-INHIBITION AND PROPAGATION HELO DOMAIN-CONTAINING PROTEIN"/>
    <property type="match status" value="1"/>
</dbReference>
<accession>A0ABR4GSR7</accession>
<protein>
    <recommendedName>
        <fullName evidence="1">DUF7580 domain-containing protein</fullName>
    </recommendedName>
</protein>
<dbReference type="Proteomes" id="UP001610334">
    <property type="component" value="Unassembled WGS sequence"/>
</dbReference>
<dbReference type="EMBL" id="JBFXLT010000208">
    <property type="protein sequence ID" value="KAL2802114.1"/>
    <property type="molecule type" value="Genomic_DNA"/>
</dbReference>
<comment type="caution">
    <text evidence="2">The sequence shown here is derived from an EMBL/GenBank/DDBJ whole genome shotgun (WGS) entry which is preliminary data.</text>
</comment>
<gene>
    <name evidence="2" type="ORF">BJX63DRAFT_415868</name>
</gene>
<evidence type="ECO:0000313" key="2">
    <source>
        <dbReference type="EMBL" id="KAL2802114.1"/>
    </source>
</evidence>
<sequence>METAGVILATIPLIVTALDKYVETLGTIRLFRKDKYRRYLERYSALLDAQQASLVNGLELALGMNVSKEKIGDLWTDPALQSKLQVKMGRDYDVFMSMLKAADHTLQDLKSSLENEISMPPDMEQTRIMREIKKAKKILSKRKYDTLFDDLNTSINLLNGLADQSYQRQRHREAAEKSQCVIMRSSAASIHKALLREEVWRCSCRDLHSIRFIIEADFDAKAASDIVYRIAVATLNDPVEALYNWQDIEIEVTRGMVEADQIAQMCSAVAATGAMNGQRKRVGSLSEGDYSHKVFIAGSNVGKLEYRSLEDIIMSSTLAPWIPGFYFRKKDRLSLATRLAWGVLQFHGNWLPKDWRTSDILFMKDSEGAKWQASFQRPYLLWNIIHEGVTAQAISSVITSQTLFPLGLALIELSLCRSISALAKPEDENPEMAVSLLKTANRSLDAVGNESGERYATVVRRCLHWSETRKTDPDDEEFQTAFYRLVFLPLLINLKVFEED</sequence>
<feature type="domain" description="DUF7580" evidence="1">
    <location>
        <begin position="183"/>
        <end position="492"/>
    </location>
</feature>
<keyword evidence="3" id="KW-1185">Reference proteome</keyword>
<reference evidence="2 3" key="1">
    <citation type="submission" date="2024-07" db="EMBL/GenBank/DDBJ databases">
        <title>Section-level genome sequencing and comparative genomics of Aspergillus sections Usti and Cavernicolus.</title>
        <authorList>
            <consortium name="Lawrence Berkeley National Laboratory"/>
            <person name="Nybo J.L."/>
            <person name="Vesth T.C."/>
            <person name="Theobald S."/>
            <person name="Frisvad J.C."/>
            <person name="Larsen T.O."/>
            <person name="Kjaerboelling I."/>
            <person name="Rothschild-Mancinelli K."/>
            <person name="Lyhne E.K."/>
            <person name="Kogle M.E."/>
            <person name="Barry K."/>
            <person name="Clum A."/>
            <person name="Na H."/>
            <person name="Ledsgaard L."/>
            <person name="Lin J."/>
            <person name="Lipzen A."/>
            <person name="Kuo A."/>
            <person name="Riley R."/>
            <person name="Mondo S."/>
            <person name="Labutti K."/>
            <person name="Haridas S."/>
            <person name="Pangalinan J."/>
            <person name="Salamov A.A."/>
            <person name="Simmons B.A."/>
            <person name="Magnuson J.K."/>
            <person name="Chen J."/>
            <person name="Drula E."/>
            <person name="Henrissat B."/>
            <person name="Wiebenga A."/>
            <person name="Lubbers R.J."/>
            <person name="Gomes A.C."/>
            <person name="Makela M.R."/>
            <person name="Stajich J."/>
            <person name="Grigoriev I.V."/>
            <person name="Mortensen U.H."/>
            <person name="De Vries R.P."/>
            <person name="Baker S.E."/>
            <person name="Andersen M.R."/>
        </authorList>
    </citation>
    <scope>NUCLEOTIDE SEQUENCE [LARGE SCALE GENOMIC DNA]</scope>
    <source>
        <strain evidence="2 3">CBS 588.65</strain>
    </source>
</reference>
<name>A0ABR4GSR7_9EURO</name>
<organism evidence="2 3">
    <name type="scientific">Aspergillus granulosus</name>
    <dbReference type="NCBI Taxonomy" id="176169"/>
    <lineage>
        <taxon>Eukaryota</taxon>
        <taxon>Fungi</taxon>
        <taxon>Dikarya</taxon>
        <taxon>Ascomycota</taxon>
        <taxon>Pezizomycotina</taxon>
        <taxon>Eurotiomycetes</taxon>
        <taxon>Eurotiomycetidae</taxon>
        <taxon>Eurotiales</taxon>
        <taxon>Aspergillaceae</taxon>
        <taxon>Aspergillus</taxon>
        <taxon>Aspergillus subgen. Nidulantes</taxon>
    </lineage>
</organism>
<dbReference type="PANTHER" id="PTHR35186">
    <property type="entry name" value="ANK_REP_REGION DOMAIN-CONTAINING PROTEIN"/>
    <property type="match status" value="1"/>
</dbReference>